<dbReference type="Proteomes" id="UP000886878">
    <property type="component" value="Unassembled WGS sequence"/>
</dbReference>
<evidence type="ECO:0000259" key="2">
    <source>
        <dbReference type="PROSITE" id="PS51094"/>
    </source>
</evidence>
<feature type="domain" description="PTS EIIA type-2" evidence="2">
    <location>
        <begin position="537"/>
        <end position="679"/>
    </location>
</feature>
<dbReference type="AlphaFoldDB" id="A0A9D1U4M3"/>
<dbReference type="PANTHER" id="PTHR30185:SF9">
    <property type="entry name" value="MANNITOL-SPECIFIC PHOSPHOTRANSFERASE ENZYME IIA COMPONENT"/>
    <property type="match status" value="1"/>
</dbReference>
<dbReference type="GO" id="GO:0006355">
    <property type="term" value="P:regulation of DNA-templated transcription"/>
    <property type="evidence" value="ECO:0007669"/>
    <property type="project" value="InterPro"/>
</dbReference>
<feature type="domain" description="PRD" evidence="3">
    <location>
        <begin position="288"/>
        <end position="396"/>
    </location>
</feature>
<reference evidence="4" key="2">
    <citation type="submission" date="2021-04" db="EMBL/GenBank/DDBJ databases">
        <authorList>
            <person name="Gilroy R."/>
        </authorList>
    </citation>
    <scope>NUCLEOTIDE SEQUENCE</scope>
    <source>
        <strain evidence="4">ChiHejej3B27-2180</strain>
    </source>
</reference>
<dbReference type="InterPro" id="IPR036634">
    <property type="entry name" value="PRD_sf"/>
</dbReference>
<comment type="caution">
    <text evidence="4">The sequence shown here is derived from an EMBL/GenBank/DDBJ whole genome shotgun (WGS) entry which is preliminary data.</text>
</comment>
<sequence>MNFSQTRHGEQLINELLKSDSTVPLTTMIEHLHISRRSVFYTINRVNRELAASSLDEIENIRCVGYRLPTATKQALLAAQPARAAARSYRDLFSGRFHFASLEADDRLLLTFFCLLSRPATSLTELMVIFAVSKNTVIKDLHKLAHRLPAGLTINNTHQGKQLIGSEASQRRWVFENFRQLSKLVAPQLVTADDTHFRDQLKLLERITGNAFTNDSLTLLVNFTRWLIERQAAHPLPPRQLAANDYSLTFTWADSFLNDLHINSAAEATFLAEIVNTQAFQHVGADNPMIPLLRPIASQMIRRFNEIAAVELPTADQNLNKKLTVHLVSTYYRVKYHITYRNPLVNQIKSSYRETFELVKRAVQPFNQFTGESLSDDEVALITVYFSGALRNTTMPAKEKRGVLVICSSGIGTSELLIAQLRSRYPGVHFVGPYNTFQFENIRYQSIKLVLSTINLPKMSEKLPVMTVPVIPGEADWRQIGTRLQEAHLIEAQQQPVQLQTLMDIIATHTRIVDPQGLENDLKAYLNNQTPHPLAEVAGSKSTVAVVSQAVNWQEALKFSMSQLVARNVITEQYVQKIIELTKTHGDYMAIGKGIFLAHATPSAGVNELGFSYTLFRQPFCVDHSDKQICLVVGLAPVDQRQHLTVLSRLLRCVQNDQWLTNLYRVKERDQLIQLLTAGRLL</sequence>
<dbReference type="InterPro" id="IPR050661">
    <property type="entry name" value="BglG_antiterminators"/>
</dbReference>
<evidence type="ECO:0000313" key="4">
    <source>
        <dbReference type="EMBL" id="HIW70499.1"/>
    </source>
</evidence>
<dbReference type="Gene3D" id="3.40.930.10">
    <property type="entry name" value="Mannitol-specific EII, Chain A"/>
    <property type="match status" value="1"/>
</dbReference>
<evidence type="ECO:0000313" key="5">
    <source>
        <dbReference type="Proteomes" id="UP000886878"/>
    </source>
</evidence>
<gene>
    <name evidence="4" type="ORF">H9876_03865</name>
</gene>
<organism evidence="4 5">
    <name type="scientific">Candidatus Limosilactobacillus merdipullorum</name>
    <dbReference type="NCBI Taxonomy" id="2838653"/>
    <lineage>
        <taxon>Bacteria</taxon>
        <taxon>Bacillati</taxon>
        <taxon>Bacillota</taxon>
        <taxon>Bacilli</taxon>
        <taxon>Lactobacillales</taxon>
        <taxon>Lactobacillaceae</taxon>
        <taxon>Limosilactobacillus</taxon>
    </lineage>
</organism>
<proteinExistence type="predicted"/>
<dbReference type="SUPFAM" id="SSF63520">
    <property type="entry name" value="PTS-regulatory domain, PRD"/>
    <property type="match status" value="1"/>
</dbReference>
<dbReference type="SUPFAM" id="SSF55804">
    <property type="entry name" value="Phoshotransferase/anion transport protein"/>
    <property type="match status" value="1"/>
</dbReference>
<name>A0A9D1U4M3_9LACO</name>
<dbReference type="PROSITE" id="PS51094">
    <property type="entry name" value="PTS_EIIA_TYPE_2"/>
    <property type="match status" value="1"/>
</dbReference>
<reference evidence="4" key="1">
    <citation type="journal article" date="2021" name="PeerJ">
        <title>Extensive microbial diversity within the chicken gut microbiome revealed by metagenomics and culture.</title>
        <authorList>
            <person name="Gilroy R."/>
            <person name="Ravi A."/>
            <person name="Getino M."/>
            <person name="Pursley I."/>
            <person name="Horton D.L."/>
            <person name="Alikhan N.F."/>
            <person name="Baker D."/>
            <person name="Gharbi K."/>
            <person name="Hall N."/>
            <person name="Watson M."/>
            <person name="Adriaenssens E.M."/>
            <person name="Foster-Nyarko E."/>
            <person name="Jarju S."/>
            <person name="Secka A."/>
            <person name="Antonio M."/>
            <person name="Oren A."/>
            <person name="Chaudhuri R.R."/>
            <person name="La Ragione R."/>
            <person name="Hildebrand F."/>
            <person name="Pallen M.J."/>
        </authorList>
    </citation>
    <scope>NUCLEOTIDE SEQUENCE</scope>
    <source>
        <strain evidence="4">ChiHejej3B27-2180</strain>
    </source>
</reference>
<dbReference type="Gene3D" id="1.10.1790.10">
    <property type="entry name" value="PRD domain"/>
    <property type="match status" value="1"/>
</dbReference>
<dbReference type="PANTHER" id="PTHR30185">
    <property type="entry name" value="CRYPTIC BETA-GLUCOSIDE BGL OPERON ANTITERMINATOR"/>
    <property type="match status" value="1"/>
</dbReference>
<dbReference type="CDD" id="cd05568">
    <property type="entry name" value="PTS_IIB_bgl_like"/>
    <property type="match status" value="1"/>
</dbReference>
<protein>
    <submittedName>
        <fullName evidence="4">PTS sugar transporter subunit IIA</fullName>
    </submittedName>
</protein>
<dbReference type="Pfam" id="PF00359">
    <property type="entry name" value="PTS_EIIA_2"/>
    <property type="match status" value="1"/>
</dbReference>
<accession>A0A9D1U4M3</accession>
<evidence type="ECO:0000259" key="3">
    <source>
        <dbReference type="PROSITE" id="PS51372"/>
    </source>
</evidence>
<dbReference type="InterPro" id="IPR016152">
    <property type="entry name" value="PTrfase/Anion_transptr"/>
</dbReference>
<dbReference type="InterPro" id="IPR011608">
    <property type="entry name" value="PRD"/>
</dbReference>
<keyword evidence="4" id="KW-0813">Transport</keyword>
<dbReference type="EMBL" id="DXGK01000077">
    <property type="protein sequence ID" value="HIW70499.1"/>
    <property type="molecule type" value="Genomic_DNA"/>
</dbReference>
<dbReference type="Pfam" id="PF00874">
    <property type="entry name" value="PRD"/>
    <property type="match status" value="1"/>
</dbReference>
<dbReference type="InterPro" id="IPR002178">
    <property type="entry name" value="PTS_EIIA_type-2_dom"/>
</dbReference>
<dbReference type="PROSITE" id="PS51372">
    <property type="entry name" value="PRD_2"/>
    <property type="match status" value="1"/>
</dbReference>
<keyword evidence="1" id="KW-0677">Repeat</keyword>
<evidence type="ECO:0000256" key="1">
    <source>
        <dbReference type="ARBA" id="ARBA00022737"/>
    </source>
</evidence>
<keyword evidence="4" id="KW-0762">Sugar transport</keyword>